<name>A0A645AAI4_9ZZZZ</name>
<evidence type="ECO:0000313" key="1">
    <source>
        <dbReference type="EMBL" id="MPM50215.1"/>
    </source>
</evidence>
<dbReference type="EMBL" id="VSSQ01012866">
    <property type="protein sequence ID" value="MPM50215.1"/>
    <property type="molecule type" value="Genomic_DNA"/>
</dbReference>
<dbReference type="AlphaFoldDB" id="A0A645AAI4"/>
<sequence>MVPTLFIQVIGIEMHLVLSFMQHIQHTCKDVIEKIILANILRGRGIQANRPGLVARKIPCSDAWPVIQLLNSLENPVRHFLTDLPFP</sequence>
<organism evidence="1">
    <name type="scientific">bioreactor metagenome</name>
    <dbReference type="NCBI Taxonomy" id="1076179"/>
    <lineage>
        <taxon>unclassified sequences</taxon>
        <taxon>metagenomes</taxon>
        <taxon>ecological metagenomes</taxon>
    </lineage>
</organism>
<comment type="caution">
    <text evidence="1">The sequence shown here is derived from an EMBL/GenBank/DDBJ whole genome shotgun (WGS) entry which is preliminary data.</text>
</comment>
<proteinExistence type="predicted"/>
<protein>
    <submittedName>
        <fullName evidence="1">Uncharacterized protein</fullName>
    </submittedName>
</protein>
<accession>A0A645AAI4</accession>
<reference evidence="1" key="1">
    <citation type="submission" date="2019-08" db="EMBL/GenBank/DDBJ databases">
        <authorList>
            <person name="Kucharzyk K."/>
            <person name="Murdoch R.W."/>
            <person name="Higgins S."/>
            <person name="Loffler F."/>
        </authorList>
    </citation>
    <scope>NUCLEOTIDE SEQUENCE</scope>
</reference>
<gene>
    <name evidence="1" type="ORF">SDC9_96951</name>
</gene>